<dbReference type="InterPro" id="IPR021265">
    <property type="entry name" value="DUF2842"/>
</dbReference>
<proteinExistence type="predicted"/>
<evidence type="ECO:0008006" key="4">
    <source>
        <dbReference type="Google" id="ProtNLM"/>
    </source>
</evidence>
<dbReference type="Proteomes" id="UP000646579">
    <property type="component" value="Unassembled WGS sequence"/>
</dbReference>
<feature type="transmembrane region" description="Helical" evidence="1">
    <location>
        <begin position="21"/>
        <end position="46"/>
    </location>
</feature>
<reference evidence="2" key="1">
    <citation type="journal article" date="2014" name="Int. J. Syst. Evol. Microbiol.">
        <title>Complete genome sequence of Corynebacterium casei LMG S-19264T (=DSM 44701T), isolated from a smear-ripened cheese.</title>
        <authorList>
            <consortium name="US DOE Joint Genome Institute (JGI-PGF)"/>
            <person name="Walter F."/>
            <person name="Albersmeier A."/>
            <person name="Kalinowski J."/>
            <person name="Ruckert C."/>
        </authorList>
    </citation>
    <scope>NUCLEOTIDE SEQUENCE</scope>
    <source>
        <strain evidence="2">KCTC 32437</strain>
    </source>
</reference>
<keyword evidence="3" id="KW-1185">Reference proteome</keyword>
<protein>
    <recommendedName>
        <fullName evidence="4">DUF2842 domain-containing protein</fullName>
    </recommendedName>
</protein>
<organism evidence="2 3">
    <name type="scientific">Devosia pacifica</name>
    <dbReference type="NCBI Taxonomy" id="1335967"/>
    <lineage>
        <taxon>Bacteria</taxon>
        <taxon>Pseudomonadati</taxon>
        <taxon>Pseudomonadota</taxon>
        <taxon>Alphaproteobacteria</taxon>
        <taxon>Hyphomicrobiales</taxon>
        <taxon>Devosiaceae</taxon>
        <taxon>Devosia</taxon>
    </lineage>
</organism>
<name>A0A918SDL4_9HYPH</name>
<reference evidence="2" key="2">
    <citation type="submission" date="2020-09" db="EMBL/GenBank/DDBJ databases">
        <authorList>
            <person name="Sun Q."/>
            <person name="Kim S."/>
        </authorList>
    </citation>
    <scope>NUCLEOTIDE SEQUENCE</scope>
    <source>
        <strain evidence="2">KCTC 32437</strain>
    </source>
</reference>
<comment type="caution">
    <text evidence="2">The sequence shown here is derived from an EMBL/GenBank/DDBJ whole genome shotgun (WGS) entry which is preliminary data.</text>
</comment>
<dbReference type="EMBL" id="BMZE01000004">
    <property type="protein sequence ID" value="GHA36782.1"/>
    <property type="molecule type" value="Genomic_DNA"/>
</dbReference>
<evidence type="ECO:0000313" key="2">
    <source>
        <dbReference type="EMBL" id="GHA36782.1"/>
    </source>
</evidence>
<keyword evidence="1" id="KW-0472">Membrane</keyword>
<evidence type="ECO:0000256" key="1">
    <source>
        <dbReference type="SAM" id="Phobius"/>
    </source>
</evidence>
<dbReference type="AlphaFoldDB" id="A0A918SDL4"/>
<evidence type="ECO:0000313" key="3">
    <source>
        <dbReference type="Proteomes" id="UP000646579"/>
    </source>
</evidence>
<keyword evidence="1" id="KW-1133">Transmembrane helix</keyword>
<gene>
    <name evidence="2" type="ORF">GCM10007989_36140</name>
</gene>
<keyword evidence="1" id="KW-0812">Transmembrane</keyword>
<dbReference type="Pfam" id="PF11003">
    <property type="entry name" value="DUF2842"/>
    <property type="match status" value="1"/>
</dbReference>
<feature type="transmembrane region" description="Helical" evidence="1">
    <location>
        <begin position="52"/>
        <end position="74"/>
    </location>
</feature>
<sequence length="82" mass="9404">MPAPYDMQLPRCRTMTQSRRKLIGGLLLTASVLGWAILATAVYLLLLMEMPWWVHIVYFAIAGFGWLWPATVLVRWMARPDA</sequence>
<accession>A0A918SDL4</accession>